<gene>
    <name evidence="2" type="ORF">HNQ65_001998</name>
</gene>
<reference evidence="2 3" key="1">
    <citation type="submission" date="2020-08" db="EMBL/GenBank/DDBJ databases">
        <title>Genomic Encyclopedia of Type Strains, Phase IV (KMG-IV): sequencing the most valuable type-strain genomes for metagenomic binning, comparative biology and taxonomic classification.</title>
        <authorList>
            <person name="Goeker M."/>
        </authorList>
    </citation>
    <scope>NUCLEOTIDE SEQUENCE [LARGE SCALE GENOMIC DNA]</scope>
    <source>
        <strain evidence="2 3">DSM 12252</strain>
    </source>
</reference>
<keyword evidence="3" id="KW-1185">Reference proteome</keyword>
<dbReference type="SUPFAM" id="SSF56601">
    <property type="entry name" value="beta-lactamase/transpeptidase-like"/>
    <property type="match status" value="1"/>
</dbReference>
<proteinExistence type="predicted"/>
<dbReference type="PANTHER" id="PTHR43283">
    <property type="entry name" value="BETA-LACTAMASE-RELATED"/>
    <property type="match status" value="1"/>
</dbReference>
<evidence type="ECO:0000259" key="1">
    <source>
        <dbReference type="Pfam" id="PF00144"/>
    </source>
</evidence>
<sequence>MKLLTFFSLFALASLLLGETSPSPIKPVLESLVDKHIAPGVVTLVTNKDKVLDFESAGYASLVSKTPIRKDAVFWIASMSKSLTGTALMMLVDEGKVSLDDPVEKYLPEFKDQKVKDADGILRAPKHPITVREVMCHTSGMVLANEKTLRQTQSLKDNVALYARFPLRQEPGTKYEYNNCGINTGGRIIEVVSGMNYADFMQKRLFEPLGMKDTTFWPNEEQAARLAHTARFTADKKGLEEIQQDKGAEQRIIDKWSEGVHVPRSVTADMGAGIAFNYAKHYGEPAGGFFSTAADIGTFCRMLLNAGALDGKRYLSEQAVKHLSSIQTGETPVSPDSAYGVGFSIKLKEDEGPSVGSFGHRGARRTAMWIDPKNEIAMVILVERFDMTGEEQKIMYGGFMKAAVAAYGKTGK</sequence>
<feature type="domain" description="Beta-lactamase-related" evidence="1">
    <location>
        <begin position="30"/>
        <end position="389"/>
    </location>
</feature>
<accession>A0A7W8DK28</accession>
<dbReference type="EMBL" id="JACHIG010000003">
    <property type="protein sequence ID" value="MBB5032421.1"/>
    <property type="molecule type" value="Genomic_DNA"/>
</dbReference>
<dbReference type="InterPro" id="IPR001466">
    <property type="entry name" value="Beta-lactam-related"/>
</dbReference>
<dbReference type="AlphaFoldDB" id="A0A7W8DK28"/>
<comment type="caution">
    <text evidence="2">The sequence shown here is derived from an EMBL/GenBank/DDBJ whole genome shotgun (WGS) entry which is preliminary data.</text>
</comment>
<dbReference type="InterPro" id="IPR050789">
    <property type="entry name" value="Diverse_Enzym_Activities"/>
</dbReference>
<name>A0A7W8DK28_9BACT</name>
<dbReference type="InterPro" id="IPR012338">
    <property type="entry name" value="Beta-lactam/transpept-like"/>
</dbReference>
<dbReference type="Gene3D" id="3.40.710.10">
    <property type="entry name" value="DD-peptidase/beta-lactamase superfamily"/>
    <property type="match status" value="1"/>
</dbReference>
<evidence type="ECO:0000313" key="2">
    <source>
        <dbReference type="EMBL" id="MBB5032421.1"/>
    </source>
</evidence>
<protein>
    <submittedName>
        <fullName evidence="2">CubicO group peptidase (Beta-lactamase class C family)</fullName>
    </submittedName>
</protein>
<dbReference type="Pfam" id="PF00144">
    <property type="entry name" value="Beta-lactamase"/>
    <property type="match status" value="1"/>
</dbReference>
<organism evidence="2 3">
    <name type="scientific">Prosthecobacter vanneervenii</name>
    <dbReference type="NCBI Taxonomy" id="48466"/>
    <lineage>
        <taxon>Bacteria</taxon>
        <taxon>Pseudomonadati</taxon>
        <taxon>Verrucomicrobiota</taxon>
        <taxon>Verrucomicrobiia</taxon>
        <taxon>Verrucomicrobiales</taxon>
        <taxon>Verrucomicrobiaceae</taxon>
        <taxon>Prosthecobacter</taxon>
    </lineage>
</organism>
<evidence type="ECO:0000313" key="3">
    <source>
        <dbReference type="Proteomes" id="UP000590740"/>
    </source>
</evidence>
<dbReference type="PANTHER" id="PTHR43283:SF3">
    <property type="entry name" value="BETA-LACTAMASE FAMILY PROTEIN (AFU_ORTHOLOGUE AFUA_5G07500)"/>
    <property type="match status" value="1"/>
</dbReference>
<dbReference type="Proteomes" id="UP000590740">
    <property type="component" value="Unassembled WGS sequence"/>
</dbReference>